<comment type="caution">
    <text evidence="2">The sequence shown here is derived from an EMBL/GenBank/DDBJ whole genome shotgun (WGS) entry which is preliminary data.</text>
</comment>
<feature type="transmembrane region" description="Helical" evidence="1">
    <location>
        <begin position="70"/>
        <end position="103"/>
    </location>
</feature>
<keyword evidence="1" id="KW-0812">Transmembrane</keyword>
<protein>
    <submittedName>
        <fullName evidence="2">Uncharacterized protein</fullName>
    </submittedName>
</protein>
<feature type="transmembrane region" description="Helical" evidence="1">
    <location>
        <begin position="232"/>
        <end position="253"/>
    </location>
</feature>
<dbReference type="Proteomes" id="UP000051638">
    <property type="component" value="Unassembled WGS sequence"/>
</dbReference>
<feature type="transmembrane region" description="Helical" evidence="1">
    <location>
        <begin position="285"/>
        <end position="305"/>
    </location>
</feature>
<dbReference type="PATRIC" id="fig|1423796.3.peg.1891"/>
<organism evidence="2 3">
    <name type="scientific">Loigolactobacillus rennini DSM 20253</name>
    <dbReference type="NCBI Taxonomy" id="1423796"/>
    <lineage>
        <taxon>Bacteria</taxon>
        <taxon>Bacillati</taxon>
        <taxon>Bacillota</taxon>
        <taxon>Bacilli</taxon>
        <taxon>Lactobacillales</taxon>
        <taxon>Lactobacillaceae</taxon>
        <taxon>Loigolactobacillus</taxon>
    </lineage>
</organism>
<keyword evidence="3" id="KW-1185">Reference proteome</keyword>
<evidence type="ECO:0000313" key="2">
    <source>
        <dbReference type="EMBL" id="KRM96687.1"/>
    </source>
</evidence>
<feature type="transmembrane region" description="Helical" evidence="1">
    <location>
        <begin position="193"/>
        <end position="212"/>
    </location>
</feature>
<accession>A0A0R2CXK2</accession>
<feature type="transmembrane region" description="Helical" evidence="1">
    <location>
        <begin position="260"/>
        <end position="279"/>
    </location>
</feature>
<evidence type="ECO:0000256" key="1">
    <source>
        <dbReference type="SAM" id="Phobius"/>
    </source>
</evidence>
<dbReference type="EMBL" id="AYYI01000054">
    <property type="protein sequence ID" value="KRM96687.1"/>
    <property type="molecule type" value="Genomic_DNA"/>
</dbReference>
<feature type="transmembrane region" description="Helical" evidence="1">
    <location>
        <begin position="16"/>
        <end position="36"/>
    </location>
</feature>
<dbReference type="InterPro" id="IPR045691">
    <property type="entry name" value="DUF6056"/>
</dbReference>
<evidence type="ECO:0000313" key="3">
    <source>
        <dbReference type="Proteomes" id="UP000051638"/>
    </source>
</evidence>
<sequence length="336" mass="38372">MLRITQQPITWQRMCLFPLLLGYVNFSVIQNGFLWLTGSANYLWPAALGACALIPFADSYFKDKTSKHDWFFLIPGLLFSLSNEQFIASAVGIGLIYIATMFWQHRKPAWIPSLNTLFFIIGSAVMYLAPGNAVRMEAEIKNRFPDFNQLSLLSHFRIGISWLFTAISQNFLWLLVLLAILAFALLKNNQTRVIFSLGYLISLAGYLVQPEIFTNFNFINKVILTASIKNFVQGITVYALFSLFLILLLWNMMLVVDQPIFLLLCCLAALLSSMIMWFSPTIYASGTRVLVCPAIFLLVVALVLLKQVLHQYSNKTTWIFQLLLVLPLFNYFTHLF</sequence>
<name>A0A0R2CXK2_9LACO</name>
<proteinExistence type="predicted"/>
<dbReference type="AlphaFoldDB" id="A0A0R2CXK2"/>
<gene>
    <name evidence="2" type="ORF">FC24_GL001863</name>
</gene>
<feature type="transmembrane region" description="Helical" evidence="1">
    <location>
        <begin position="171"/>
        <end position="186"/>
    </location>
</feature>
<keyword evidence="1" id="KW-1133">Transmembrane helix</keyword>
<feature type="transmembrane region" description="Helical" evidence="1">
    <location>
        <begin position="317"/>
        <end position="333"/>
    </location>
</feature>
<dbReference type="Pfam" id="PF19528">
    <property type="entry name" value="DUF6056"/>
    <property type="match status" value="1"/>
</dbReference>
<reference evidence="2 3" key="1">
    <citation type="journal article" date="2015" name="Genome Announc.">
        <title>Expanding the biotechnology potential of lactobacilli through comparative genomics of 213 strains and associated genera.</title>
        <authorList>
            <person name="Sun Z."/>
            <person name="Harris H.M."/>
            <person name="McCann A."/>
            <person name="Guo C."/>
            <person name="Argimon S."/>
            <person name="Zhang W."/>
            <person name="Yang X."/>
            <person name="Jeffery I.B."/>
            <person name="Cooney J.C."/>
            <person name="Kagawa T.F."/>
            <person name="Liu W."/>
            <person name="Song Y."/>
            <person name="Salvetti E."/>
            <person name="Wrobel A."/>
            <person name="Rasinkangas P."/>
            <person name="Parkhill J."/>
            <person name="Rea M.C."/>
            <person name="O'Sullivan O."/>
            <person name="Ritari J."/>
            <person name="Douillard F.P."/>
            <person name="Paul Ross R."/>
            <person name="Yang R."/>
            <person name="Briner A.E."/>
            <person name="Felis G.E."/>
            <person name="de Vos W.M."/>
            <person name="Barrangou R."/>
            <person name="Klaenhammer T.R."/>
            <person name="Caufield P.W."/>
            <person name="Cui Y."/>
            <person name="Zhang H."/>
            <person name="O'Toole P.W."/>
        </authorList>
    </citation>
    <scope>NUCLEOTIDE SEQUENCE [LARGE SCALE GENOMIC DNA]</scope>
    <source>
        <strain evidence="2 3">DSM 20253</strain>
    </source>
</reference>
<keyword evidence="1" id="KW-0472">Membrane</keyword>
<feature type="transmembrane region" description="Helical" evidence="1">
    <location>
        <begin position="109"/>
        <end position="129"/>
    </location>
</feature>